<gene>
    <name evidence="2" type="ORF">FH972_021226</name>
</gene>
<organism evidence="2 3">
    <name type="scientific">Carpinus fangiana</name>
    <dbReference type="NCBI Taxonomy" id="176857"/>
    <lineage>
        <taxon>Eukaryota</taxon>
        <taxon>Viridiplantae</taxon>
        <taxon>Streptophyta</taxon>
        <taxon>Embryophyta</taxon>
        <taxon>Tracheophyta</taxon>
        <taxon>Spermatophyta</taxon>
        <taxon>Magnoliopsida</taxon>
        <taxon>eudicotyledons</taxon>
        <taxon>Gunneridae</taxon>
        <taxon>Pentapetalae</taxon>
        <taxon>rosids</taxon>
        <taxon>fabids</taxon>
        <taxon>Fagales</taxon>
        <taxon>Betulaceae</taxon>
        <taxon>Carpinus</taxon>
    </lineage>
</organism>
<dbReference type="EMBL" id="VIBQ01000009">
    <property type="protein sequence ID" value="KAB8336921.1"/>
    <property type="molecule type" value="Genomic_DNA"/>
</dbReference>
<dbReference type="OrthoDB" id="2583188at2759"/>
<dbReference type="Proteomes" id="UP000327013">
    <property type="component" value="Unassembled WGS sequence"/>
</dbReference>
<evidence type="ECO:0008006" key="4">
    <source>
        <dbReference type="Google" id="ProtNLM"/>
    </source>
</evidence>
<dbReference type="AlphaFoldDB" id="A0A5N6KNT1"/>
<reference evidence="2 3" key="1">
    <citation type="submission" date="2019-06" db="EMBL/GenBank/DDBJ databases">
        <title>A chromosomal-level reference genome of Carpinus fangiana (Coryloideae, Betulaceae).</title>
        <authorList>
            <person name="Yang X."/>
            <person name="Wang Z."/>
            <person name="Zhang L."/>
            <person name="Hao G."/>
            <person name="Liu J."/>
            <person name="Yang Y."/>
        </authorList>
    </citation>
    <scope>NUCLEOTIDE SEQUENCE [LARGE SCALE GENOMIC DNA]</scope>
    <source>
        <strain evidence="2">Cfa_2016G</strain>
        <tissue evidence="2">Leaf</tissue>
    </source>
</reference>
<comment type="caution">
    <text evidence="2">The sequence shown here is derived from an EMBL/GenBank/DDBJ whole genome shotgun (WGS) entry which is preliminary data.</text>
</comment>
<sequence>MVAVEAGRYVFQLRLPDWARGILDAGRAQGMCSQGIPKVLVTRRAELVPLVVQVVWVVDASLQMITWAWSKAWWLTGLARPQYESRTTIMNKLFDKAKEQLDKFNQGGGGFPGQHHGGGGSLSRTPTRKAVYPYPGQGPQGPGDRTKVKAKHVEYHDRMQFYHPQGHPHDTLRDLGFSGVLDGRAVWVFGDTLMGVEGKCHICAVDSTGISPDLGRPMHVFDTNMNGSNVANFIPLTPDEQKNGGYSCFSFGGTNIIEIAPNLGICYYLKIHRPGGKVTIHGAGVATVKLEGDSVHAMRFGEKLWTQNEPAWGDVGIMLDPRDNHIYAYGHGPASDKELGVRTFLCRVPKDKAGNVGAYEYWLNGKKQWTKERMTVHGLNGTHKIAHDDSVFQWMVINQANPFWSNYFNCWLLLHGTSFGTSHVIAKTADKLEGPWKDHGVVAETGPRHGEKDGLRYCQVGHPEFDDSGKTVLATWTKNNVIWGATVEWE</sequence>
<accession>A0A5N6KNT1</accession>
<name>A0A5N6KNT1_9ROSI</name>
<feature type="compositionally biased region" description="Gly residues" evidence="1">
    <location>
        <begin position="106"/>
        <end position="121"/>
    </location>
</feature>
<feature type="region of interest" description="Disordered" evidence="1">
    <location>
        <begin position="105"/>
        <end position="128"/>
    </location>
</feature>
<keyword evidence="3" id="KW-1185">Reference proteome</keyword>
<evidence type="ECO:0000313" key="3">
    <source>
        <dbReference type="Proteomes" id="UP000327013"/>
    </source>
</evidence>
<proteinExistence type="predicted"/>
<evidence type="ECO:0000256" key="1">
    <source>
        <dbReference type="SAM" id="MobiDB-lite"/>
    </source>
</evidence>
<protein>
    <recommendedName>
        <fullName evidence="4">DUF4185 domain-containing protein</fullName>
    </recommendedName>
</protein>
<evidence type="ECO:0000313" key="2">
    <source>
        <dbReference type="EMBL" id="KAB8336921.1"/>
    </source>
</evidence>